<feature type="compositionally biased region" description="Basic and acidic residues" evidence="5">
    <location>
        <begin position="1"/>
        <end position="26"/>
    </location>
</feature>
<name>A0A812QWI1_9DINO</name>
<keyword evidence="9" id="KW-1185">Reference proteome</keyword>
<evidence type="ECO:0000256" key="1">
    <source>
        <dbReference type="ARBA" id="ARBA00004141"/>
    </source>
</evidence>
<dbReference type="Proteomes" id="UP000604046">
    <property type="component" value="Unassembled WGS sequence"/>
</dbReference>
<evidence type="ECO:0000256" key="5">
    <source>
        <dbReference type="SAM" id="MobiDB-lite"/>
    </source>
</evidence>
<dbReference type="AlphaFoldDB" id="A0A812QWI1"/>
<evidence type="ECO:0000313" key="9">
    <source>
        <dbReference type="Proteomes" id="UP000604046"/>
    </source>
</evidence>
<organism evidence="8 9">
    <name type="scientific">Symbiodinium natans</name>
    <dbReference type="NCBI Taxonomy" id="878477"/>
    <lineage>
        <taxon>Eukaryota</taxon>
        <taxon>Sar</taxon>
        <taxon>Alveolata</taxon>
        <taxon>Dinophyceae</taxon>
        <taxon>Suessiales</taxon>
        <taxon>Symbiodiniaceae</taxon>
        <taxon>Symbiodinium</taxon>
    </lineage>
</organism>
<dbReference type="InterPro" id="IPR006153">
    <property type="entry name" value="Cation/H_exchanger_TM"/>
</dbReference>
<feature type="transmembrane region" description="Helical" evidence="6">
    <location>
        <begin position="127"/>
        <end position="149"/>
    </location>
</feature>
<feature type="region of interest" description="Disordered" evidence="5">
    <location>
        <begin position="1"/>
        <end position="30"/>
    </location>
</feature>
<feature type="transmembrane region" description="Helical" evidence="6">
    <location>
        <begin position="201"/>
        <end position="223"/>
    </location>
</feature>
<accession>A0A812QWI1</accession>
<dbReference type="GO" id="GO:1902600">
    <property type="term" value="P:proton transmembrane transport"/>
    <property type="evidence" value="ECO:0007669"/>
    <property type="project" value="InterPro"/>
</dbReference>
<reference evidence="8" key="1">
    <citation type="submission" date="2021-02" db="EMBL/GenBank/DDBJ databases">
        <authorList>
            <person name="Dougan E. K."/>
            <person name="Rhodes N."/>
            <person name="Thang M."/>
            <person name="Chan C."/>
        </authorList>
    </citation>
    <scope>NUCLEOTIDE SEQUENCE</scope>
</reference>
<evidence type="ECO:0000256" key="6">
    <source>
        <dbReference type="SAM" id="Phobius"/>
    </source>
</evidence>
<keyword evidence="4 6" id="KW-0472">Membrane</keyword>
<evidence type="ECO:0000313" key="8">
    <source>
        <dbReference type="EMBL" id="CAE7407068.1"/>
    </source>
</evidence>
<feature type="domain" description="Cation/H+ exchanger transmembrane" evidence="7">
    <location>
        <begin position="33"/>
        <end position="360"/>
    </location>
</feature>
<dbReference type="Pfam" id="PF00999">
    <property type="entry name" value="Na_H_Exchanger"/>
    <property type="match status" value="1"/>
</dbReference>
<evidence type="ECO:0000256" key="3">
    <source>
        <dbReference type="ARBA" id="ARBA00022989"/>
    </source>
</evidence>
<dbReference type="GO" id="GO:0016020">
    <property type="term" value="C:membrane"/>
    <property type="evidence" value="ECO:0007669"/>
    <property type="project" value="UniProtKB-SubCell"/>
</dbReference>
<dbReference type="InterPro" id="IPR051843">
    <property type="entry name" value="CPA1_transporter"/>
</dbReference>
<evidence type="ECO:0000256" key="4">
    <source>
        <dbReference type="ARBA" id="ARBA00023136"/>
    </source>
</evidence>
<gene>
    <name evidence="8" type="primary">SLC9B1</name>
    <name evidence="8" type="ORF">SNAT2548_LOCUS22146</name>
</gene>
<dbReference type="GO" id="GO:0015297">
    <property type="term" value="F:antiporter activity"/>
    <property type="evidence" value="ECO:0007669"/>
    <property type="project" value="InterPro"/>
</dbReference>
<feature type="transmembrane region" description="Helical" evidence="6">
    <location>
        <begin position="99"/>
        <end position="121"/>
    </location>
</feature>
<protein>
    <submittedName>
        <fullName evidence="8">SLC9B1 protein</fullName>
    </submittedName>
</protein>
<evidence type="ECO:0000256" key="2">
    <source>
        <dbReference type="ARBA" id="ARBA00022692"/>
    </source>
</evidence>
<comment type="subcellular location">
    <subcellularLocation>
        <location evidence="1">Membrane</location>
        <topology evidence="1">Multi-pass membrane protein</topology>
    </subcellularLocation>
</comment>
<dbReference type="PANTHER" id="PTHR31102:SF1">
    <property type="entry name" value="CATION_H+ EXCHANGER DOMAIN-CONTAINING PROTEIN"/>
    <property type="match status" value="1"/>
</dbReference>
<dbReference type="PANTHER" id="PTHR31102">
    <property type="match status" value="1"/>
</dbReference>
<dbReference type="EMBL" id="CAJNDS010002276">
    <property type="protein sequence ID" value="CAE7407068.1"/>
    <property type="molecule type" value="Genomic_DNA"/>
</dbReference>
<dbReference type="OrthoDB" id="448937at2759"/>
<evidence type="ECO:0000259" key="7">
    <source>
        <dbReference type="Pfam" id="PF00999"/>
    </source>
</evidence>
<feature type="transmembrane region" description="Helical" evidence="6">
    <location>
        <begin position="244"/>
        <end position="271"/>
    </location>
</feature>
<keyword evidence="3 6" id="KW-1133">Transmembrane helix</keyword>
<comment type="caution">
    <text evidence="8">The sequence shown here is derived from an EMBL/GenBank/DDBJ whole genome shotgun (WGS) entry which is preliminary data.</text>
</comment>
<keyword evidence="2 6" id="KW-0812">Transmembrane</keyword>
<sequence>MQGGGGERERQERESGGERERQEREGGMGTSAIKQLPPLLTMLVVGFALGNLPFLGEHVGQKVDANWSAAIRQSALVLILLRAGMALDMNALQRLRFVVPRLAAAPCLAEAATAAALASALLDFPVLWAAMLGFVVAAISPAVVVPSLLSLQEQGYGVSTGIPSLVVASAPLDDVLSIAGFGICLGLSLTEEAPIMSALRAPLEIVLGLSSGMFGAALLVVLMPASKDKAPAGGPGREERLLSLLGLALTSAFGLGQAGFSGAAALAVLALGAGVARGWEEEAKPVAAVVTELWTRLAQPLLFSLVGASVDVRTLESNILGSGLAILLGGGAVRFAAAAAATSGRNLRCEEKLFTAIAWMPKAALLQ</sequence>
<proteinExistence type="predicted"/>